<proteinExistence type="predicted"/>
<keyword evidence="1" id="KW-0472">Membrane</keyword>
<reference evidence="3 5" key="2">
    <citation type="submission" date="2019-03" db="EMBL/GenBank/DDBJ databases">
        <title>Genomic Encyclopedia of Archaeal and Bacterial Type Strains, Phase II (KMG-II): from individual species to whole genera.</title>
        <authorList>
            <person name="Goeker M."/>
        </authorList>
    </citation>
    <scope>NUCLEOTIDE SEQUENCE [LARGE SCALE GENOMIC DNA]</scope>
    <source>
        <strain evidence="3 5">DSM 15235</strain>
    </source>
</reference>
<evidence type="ECO:0000313" key="2">
    <source>
        <dbReference type="EMBL" id="ROH95546.1"/>
    </source>
</evidence>
<dbReference type="AlphaFoldDB" id="A0A3N0VRV6"/>
<evidence type="ECO:0000313" key="3">
    <source>
        <dbReference type="EMBL" id="TDX92079.1"/>
    </source>
</evidence>
<evidence type="ECO:0000313" key="5">
    <source>
        <dbReference type="Proteomes" id="UP000295709"/>
    </source>
</evidence>
<feature type="transmembrane region" description="Helical" evidence="1">
    <location>
        <begin position="71"/>
        <end position="92"/>
    </location>
</feature>
<accession>A0A3N0VRV6</accession>
<feature type="transmembrane region" description="Helical" evidence="1">
    <location>
        <begin position="36"/>
        <end position="59"/>
    </location>
</feature>
<dbReference type="Proteomes" id="UP000295709">
    <property type="component" value="Unassembled WGS sequence"/>
</dbReference>
<dbReference type="OrthoDB" id="1274611at2"/>
<comment type="caution">
    <text evidence="2">The sequence shown here is derived from an EMBL/GenBank/DDBJ whole genome shotgun (WGS) entry which is preliminary data.</text>
</comment>
<gene>
    <name evidence="3" type="ORF">BCF50_3221</name>
    <name evidence="2" type="ORF">EGI05_13505</name>
</gene>
<dbReference type="EMBL" id="SOQW01000003">
    <property type="protein sequence ID" value="TDX92079.1"/>
    <property type="molecule type" value="Genomic_DNA"/>
</dbReference>
<feature type="transmembrane region" description="Helical" evidence="1">
    <location>
        <begin position="12"/>
        <end position="30"/>
    </location>
</feature>
<evidence type="ECO:0000313" key="4">
    <source>
        <dbReference type="Proteomes" id="UP000269375"/>
    </source>
</evidence>
<name>A0A3N0VRV6_9FLAO</name>
<dbReference type="RefSeq" id="WP_123263580.1">
    <property type="nucleotide sequence ID" value="NZ_CP095185.1"/>
</dbReference>
<dbReference type="EMBL" id="RJTX01000004">
    <property type="protein sequence ID" value="ROH95546.1"/>
    <property type="molecule type" value="Genomic_DNA"/>
</dbReference>
<reference evidence="2 4" key="1">
    <citation type="submission" date="2018-11" db="EMBL/GenBank/DDBJ databases">
        <title>Proposal to divide the Flavobacteriaceae and reorganize its genera based on Amino Acid Identity values calculated from whole genome sequences.</title>
        <authorList>
            <person name="Nicholson A.C."/>
            <person name="Gulvik C.A."/>
            <person name="Whitney A.M."/>
            <person name="Humrighouse B.W."/>
            <person name="Bell M."/>
            <person name="Holmes B."/>
            <person name="Steigerwalt A."/>
            <person name="Villarma A."/>
            <person name="Sheth M."/>
            <person name="Batra D."/>
            <person name="Pryor J."/>
            <person name="Bernardet J.-F."/>
            <person name="Hugo C."/>
            <person name="Kampfer P."/>
            <person name="Newman J."/>
            <person name="Mcquiston J.R."/>
        </authorList>
    </citation>
    <scope>NUCLEOTIDE SEQUENCE [LARGE SCALE GENOMIC DNA]</scope>
    <source>
        <strain evidence="2 4">DSM 15235</strain>
    </source>
</reference>
<keyword evidence="1" id="KW-0812">Transmembrane</keyword>
<organism evidence="2 4">
    <name type="scientific">Chryseobacterium daecheongense</name>
    <dbReference type="NCBI Taxonomy" id="192389"/>
    <lineage>
        <taxon>Bacteria</taxon>
        <taxon>Pseudomonadati</taxon>
        <taxon>Bacteroidota</taxon>
        <taxon>Flavobacteriia</taxon>
        <taxon>Flavobacteriales</taxon>
        <taxon>Weeksellaceae</taxon>
        <taxon>Chryseobacterium group</taxon>
        <taxon>Chryseobacterium</taxon>
    </lineage>
</organism>
<dbReference type="Proteomes" id="UP000269375">
    <property type="component" value="Unassembled WGS sequence"/>
</dbReference>
<keyword evidence="1" id="KW-1133">Transmembrane helix</keyword>
<evidence type="ECO:0000256" key="1">
    <source>
        <dbReference type="SAM" id="Phobius"/>
    </source>
</evidence>
<sequence length="93" mass="10335">MKDSTIKSIGKLTFFLTFLLGSICFFGFYLTMLFEFIVAGSFVISLGTIVNGIVFFGLLIYGSFHQSQFKVCVQSALILLINIPIAFLYALLT</sequence>
<keyword evidence="5" id="KW-1185">Reference proteome</keyword>
<protein>
    <submittedName>
        <fullName evidence="2">Uncharacterized protein</fullName>
    </submittedName>
</protein>